<reference evidence="1 2" key="1">
    <citation type="submission" date="2024-03" db="EMBL/GenBank/DDBJ databases">
        <authorList>
            <person name="Gkanogiannis A."/>
            <person name="Becerra Lopez-Lavalle L."/>
        </authorList>
    </citation>
    <scope>NUCLEOTIDE SEQUENCE [LARGE SCALE GENOMIC DNA]</scope>
</reference>
<proteinExistence type="predicted"/>
<dbReference type="Proteomes" id="UP001642487">
    <property type="component" value="Chromosome 3"/>
</dbReference>
<gene>
    <name evidence="1" type="ORF">CITCOLO1_LOCUS9883</name>
</gene>
<accession>A0ABP0YH53</accession>
<name>A0ABP0YH53_9ROSI</name>
<sequence length="146" mass="15878">MQRKKTLPLRPRHLSPSVSFSVVDRSSNSLPPAAPSSLARCHHSPSLPLNATSCQVSRTPPFPTTWSRQFCRSGVRRSTGPAVAIRLLRPPAIRAQKGVRTPFLLRFAHPVGVPYHSVHCPAFLCPTTLAPLATVGDVVVAEFHFG</sequence>
<evidence type="ECO:0000313" key="1">
    <source>
        <dbReference type="EMBL" id="CAK9317932.1"/>
    </source>
</evidence>
<evidence type="ECO:0000313" key="2">
    <source>
        <dbReference type="Proteomes" id="UP001642487"/>
    </source>
</evidence>
<dbReference type="EMBL" id="OZ021737">
    <property type="protein sequence ID" value="CAK9317932.1"/>
    <property type="molecule type" value="Genomic_DNA"/>
</dbReference>
<keyword evidence="2" id="KW-1185">Reference proteome</keyword>
<organism evidence="1 2">
    <name type="scientific">Citrullus colocynthis</name>
    <name type="common">colocynth</name>
    <dbReference type="NCBI Taxonomy" id="252529"/>
    <lineage>
        <taxon>Eukaryota</taxon>
        <taxon>Viridiplantae</taxon>
        <taxon>Streptophyta</taxon>
        <taxon>Embryophyta</taxon>
        <taxon>Tracheophyta</taxon>
        <taxon>Spermatophyta</taxon>
        <taxon>Magnoliopsida</taxon>
        <taxon>eudicotyledons</taxon>
        <taxon>Gunneridae</taxon>
        <taxon>Pentapetalae</taxon>
        <taxon>rosids</taxon>
        <taxon>fabids</taxon>
        <taxon>Cucurbitales</taxon>
        <taxon>Cucurbitaceae</taxon>
        <taxon>Benincaseae</taxon>
        <taxon>Citrullus</taxon>
    </lineage>
</organism>
<protein>
    <submittedName>
        <fullName evidence="1">Uncharacterized protein</fullName>
    </submittedName>
</protein>
<feature type="non-terminal residue" evidence="1">
    <location>
        <position position="146"/>
    </location>
</feature>